<organism evidence="1 2">
    <name type="scientific">Ricinus communis</name>
    <name type="common">Castor bean</name>
    <dbReference type="NCBI Taxonomy" id="3988"/>
    <lineage>
        <taxon>Eukaryota</taxon>
        <taxon>Viridiplantae</taxon>
        <taxon>Streptophyta</taxon>
        <taxon>Embryophyta</taxon>
        <taxon>Tracheophyta</taxon>
        <taxon>Spermatophyta</taxon>
        <taxon>Magnoliopsida</taxon>
        <taxon>eudicotyledons</taxon>
        <taxon>Gunneridae</taxon>
        <taxon>Pentapetalae</taxon>
        <taxon>rosids</taxon>
        <taxon>fabids</taxon>
        <taxon>Malpighiales</taxon>
        <taxon>Euphorbiaceae</taxon>
        <taxon>Acalyphoideae</taxon>
        <taxon>Acalypheae</taxon>
        <taxon>Ricinus</taxon>
    </lineage>
</organism>
<evidence type="ECO:0000313" key="1">
    <source>
        <dbReference type="EMBL" id="EEF23290.1"/>
    </source>
</evidence>
<dbReference type="EMBL" id="EQ986836">
    <property type="protein sequence ID" value="EEF23290.1"/>
    <property type="molecule type" value="Genomic_DNA"/>
</dbReference>
<dbReference type="InParanoid" id="B9TLH5"/>
<reference evidence="2" key="1">
    <citation type="journal article" date="2010" name="Nat. Biotechnol.">
        <title>Draft genome sequence of the oilseed species Ricinus communis.</title>
        <authorList>
            <person name="Chan A.P."/>
            <person name="Crabtree J."/>
            <person name="Zhao Q."/>
            <person name="Lorenzi H."/>
            <person name="Orvis J."/>
            <person name="Puiu D."/>
            <person name="Melake-Berhan A."/>
            <person name="Jones K.M."/>
            <person name="Redman J."/>
            <person name="Chen G."/>
            <person name="Cahoon E.B."/>
            <person name="Gedil M."/>
            <person name="Stanke M."/>
            <person name="Haas B.J."/>
            <person name="Wortman J.R."/>
            <person name="Fraser-Liggett C.M."/>
            <person name="Ravel J."/>
            <person name="Rabinowicz P.D."/>
        </authorList>
    </citation>
    <scope>NUCLEOTIDE SEQUENCE [LARGE SCALE GENOMIC DNA]</scope>
    <source>
        <strain evidence="2">cv. Hale</strain>
    </source>
</reference>
<feature type="non-terminal residue" evidence="1">
    <location>
        <position position="250"/>
    </location>
</feature>
<name>B9TLH5_RICCO</name>
<dbReference type="Proteomes" id="UP000008311">
    <property type="component" value="Unassembled WGS sequence"/>
</dbReference>
<gene>
    <name evidence="1" type="ORF">RCOM_2073860</name>
</gene>
<protein>
    <recommendedName>
        <fullName evidence="3">DUF1566 domain-containing protein</fullName>
    </recommendedName>
</protein>
<dbReference type="AlphaFoldDB" id="B9TLH5"/>
<evidence type="ECO:0000313" key="2">
    <source>
        <dbReference type="Proteomes" id="UP000008311"/>
    </source>
</evidence>
<keyword evidence="2" id="KW-1185">Reference proteome</keyword>
<accession>B9TLH5</accession>
<sequence>MSVVSPTVSGALTLNRGAGDLTCANLRYSRVRHGGEAMGWGSSQRIFADSPMKGRVPFLAILIHLAAVGLSLPVAAEPVNARVSTLEARDLDGDGVADAFYDTVLNITWLQDWNLAKTKKYSGATADGGMDWITSLKWASELKIGGYDDWRLPTVSNGVNEIAHLYFETLGHTDNWQVDYSSNLDGRPFVNFSAGFWWLGTEDPLDSGRALNFWNGYGFRNSSVKTISLYAVAVRDGDVREVPEPSSLPQ</sequence>
<proteinExistence type="predicted"/>
<evidence type="ECO:0008006" key="3">
    <source>
        <dbReference type="Google" id="ProtNLM"/>
    </source>
</evidence>